<feature type="transmembrane region" description="Helical" evidence="1">
    <location>
        <begin position="47"/>
        <end position="69"/>
    </location>
</feature>
<protein>
    <submittedName>
        <fullName evidence="2">Uncharacterized protein</fullName>
    </submittedName>
</protein>
<accession>A0ABR3HQV8</accession>
<proteinExistence type="predicted"/>
<name>A0ABR3HQV8_LOXSC</name>
<keyword evidence="1" id="KW-1133">Transmembrane helix</keyword>
<evidence type="ECO:0000256" key="1">
    <source>
        <dbReference type="SAM" id="Phobius"/>
    </source>
</evidence>
<reference evidence="2 3" key="1">
    <citation type="submission" date="2024-06" db="EMBL/GenBank/DDBJ databases">
        <title>A chromosome-level genome assembly of beet webworm, Loxostege sticticalis.</title>
        <authorList>
            <person name="Zhang Y."/>
        </authorList>
    </citation>
    <scope>NUCLEOTIDE SEQUENCE [LARGE SCALE GENOMIC DNA]</scope>
    <source>
        <strain evidence="2">AQ026</strain>
        <tissue evidence="2">Whole body</tissue>
    </source>
</reference>
<dbReference type="EMBL" id="JBEUOH010000015">
    <property type="protein sequence ID" value="KAL0878950.1"/>
    <property type="molecule type" value="Genomic_DNA"/>
</dbReference>
<comment type="caution">
    <text evidence="2">The sequence shown here is derived from an EMBL/GenBank/DDBJ whole genome shotgun (WGS) entry which is preliminary data.</text>
</comment>
<feature type="transmembrane region" description="Helical" evidence="1">
    <location>
        <begin position="81"/>
        <end position="101"/>
    </location>
</feature>
<evidence type="ECO:0000313" key="2">
    <source>
        <dbReference type="EMBL" id="KAL0878950.1"/>
    </source>
</evidence>
<keyword evidence="3" id="KW-1185">Reference proteome</keyword>
<sequence length="105" mass="11368">MRVKEEGVHLAGIYMDDFIKLVVLTIKVVLKIIEGVIRALVEVAFDFSFSLICASTGLAVGFYILGYAACEGDHCLTSASANSLAMVTGCALTLFAAYSIYKRMF</sequence>
<organism evidence="2 3">
    <name type="scientific">Loxostege sticticalis</name>
    <name type="common">Beet webworm moth</name>
    <dbReference type="NCBI Taxonomy" id="481309"/>
    <lineage>
        <taxon>Eukaryota</taxon>
        <taxon>Metazoa</taxon>
        <taxon>Ecdysozoa</taxon>
        <taxon>Arthropoda</taxon>
        <taxon>Hexapoda</taxon>
        <taxon>Insecta</taxon>
        <taxon>Pterygota</taxon>
        <taxon>Neoptera</taxon>
        <taxon>Endopterygota</taxon>
        <taxon>Lepidoptera</taxon>
        <taxon>Glossata</taxon>
        <taxon>Ditrysia</taxon>
        <taxon>Pyraloidea</taxon>
        <taxon>Crambidae</taxon>
        <taxon>Pyraustinae</taxon>
        <taxon>Loxostege</taxon>
    </lineage>
</organism>
<keyword evidence="1" id="KW-0472">Membrane</keyword>
<evidence type="ECO:0000313" key="3">
    <source>
        <dbReference type="Proteomes" id="UP001549920"/>
    </source>
</evidence>
<dbReference type="Proteomes" id="UP001549920">
    <property type="component" value="Unassembled WGS sequence"/>
</dbReference>
<keyword evidence="1" id="KW-0812">Transmembrane</keyword>
<gene>
    <name evidence="2" type="ORF">ABMA27_003943</name>
</gene>